<proteinExistence type="predicted"/>
<feature type="region of interest" description="Disordered" evidence="1">
    <location>
        <begin position="424"/>
        <end position="487"/>
    </location>
</feature>
<feature type="compositionally biased region" description="Polar residues" evidence="1">
    <location>
        <begin position="139"/>
        <end position="159"/>
    </location>
</feature>
<organism evidence="2 3">
    <name type="scientific">Cronartium quercuum f. sp. fusiforme G11</name>
    <dbReference type="NCBI Taxonomy" id="708437"/>
    <lineage>
        <taxon>Eukaryota</taxon>
        <taxon>Fungi</taxon>
        <taxon>Dikarya</taxon>
        <taxon>Basidiomycota</taxon>
        <taxon>Pucciniomycotina</taxon>
        <taxon>Pucciniomycetes</taxon>
        <taxon>Pucciniales</taxon>
        <taxon>Coleosporiaceae</taxon>
        <taxon>Cronartium</taxon>
    </lineage>
</organism>
<feature type="compositionally biased region" description="Polar residues" evidence="1">
    <location>
        <begin position="324"/>
        <end position="337"/>
    </location>
</feature>
<feature type="region of interest" description="Disordered" evidence="1">
    <location>
        <begin position="212"/>
        <end position="406"/>
    </location>
</feature>
<name>A0A9P6NFH9_9BASI</name>
<feature type="compositionally biased region" description="Polar residues" evidence="1">
    <location>
        <begin position="474"/>
        <end position="487"/>
    </location>
</feature>
<feature type="region of interest" description="Disordered" evidence="1">
    <location>
        <begin position="52"/>
        <end position="79"/>
    </location>
</feature>
<accession>A0A9P6NFH9</accession>
<evidence type="ECO:0000313" key="2">
    <source>
        <dbReference type="EMBL" id="KAG0145920.1"/>
    </source>
</evidence>
<sequence length="513" mass="53470">MYKCQSYLVTGRSISEATMTWLPCARRVIHILAASSLIVIGPIDATPANSLRRSPIVESSQSPQSLSPPQTSITPGAGLLKSSGDISNVGVGVPPGTVDGQALAGLLPGGAIDGQKSTTESTETKCVGSNCQTTKCVGSNCETKTSSGESSLSNKSPTLPNGPIVNPLSDLSQLEAFMVMLKNEVDASFQAQLPKKSSCKLRKCKCSKKKGKKITESKQSAPSNSSQNGVPDKTPFPSSLPPVSPEAKKPETPFPNEPGKPESVPGFTPVVPTGTSSPEPPRKQPFPTPSGTVFEPALAKQSDPLKKPSTDPTKSPPGLVPGSASVTPLPTSPNKTDPVTEPLDTVKLTPNVTDSPKKIVPDVKIPAPGGNNTSKPTPEPSKETPTPKLKVQTAPGQSWPAWSNRKPKITLPTEVVPVNPVQTPIVESAPSPQPLPPTKEVLPVESPKPKEKGTEAPPVAPPNPKEGSVIIPDSNDQVSKGSLTRSGPSRTLMQVINVLICLTVGITIFGSPL</sequence>
<gene>
    <name evidence="2" type="ORF">CROQUDRAFT_715832</name>
</gene>
<evidence type="ECO:0000313" key="3">
    <source>
        <dbReference type="Proteomes" id="UP000886653"/>
    </source>
</evidence>
<keyword evidence="3" id="KW-1185">Reference proteome</keyword>
<comment type="caution">
    <text evidence="2">The sequence shown here is derived from an EMBL/GenBank/DDBJ whole genome shotgun (WGS) entry which is preliminary data.</text>
</comment>
<protein>
    <submittedName>
        <fullName evidence="2">Uncharacterized protein</fullName>
    </submittedName>
</protein>
<evidence type="ECO:0000256" key="1">
    <source>
        <dbReference type="SAM" id="MobiDB-lite"/>
    </source>
</evidence>
<dbReference type="Proteomes" id="UP000886653">
    <property type="component" value="Unassembled WGS sequence"/>
</dbReference>
<feature type="compositionally biased region" description="Low complexity" evidence="1">
    <location>
        <begin position="59"/>
        <end position="72"/>
    </location>
</feature>
<feature type="region of interest" description="Disordered" evidence="1">
    <location>
        <begin position="139"/>
        <end position="164"/>
    </location>
</feature>
<reference evidence="2" key="1">
    <citation type="submission" date="2013-11" db="EMBL/GenBank/DDBJ databases">
        <title>Genome sequence of the fusiform rust pathogen reveals effectors for host alternation and coevolution with pine.</title>
        <authorList>
            <consortium name="DOE Joint Genome Institute"/>
            <person name="Smith K."/>
            <person name="Pendleton A."/>
            <person name="Kubisiak T."/>
            <person name="Anderson C."/>
            <person name="Salamov A."/>
            <person name="Aerts A."/>
            <person name="Riley R."/>
            <person name="Clum A."/>
            <person name="Lindquist E."/>
            <person name="Ence D."/>
            <person name="Campbell M."/>
            <person name="Kronenberg Z."/>
            <person name="Feau N."/>
            <person name="Dhillon B."/>
            <person name="Hamelin R."/>
            <person name="Burleigh J."/>
            <person name="Smith J."/>
            <person name="Yandell M."/>
            <person name="Nelson C."/>
            <person name="Grigoriev I."/>
            <person name="Davis J."/>
        </authorList>
    </citation>
    <scope>NUCLEOTIDE SEQUENCE</scope>
    <source>
        <strain evidence="2">G11</strain>
    </source>
</reference>
<dbReference type="EMBL" id="MU167268">
    <property type="protein sequence ID" value="KAG0145920.1"/>
    <property type="molecule type" value="Genomic_DNA"/>
</dbReference>
<dbReference type="AlphaFoldDB" id="A0A9P6NFH9"/>